<keyword evidence="2" id="KW-1185">Reference proteome</keyword>
<proteinExistence type="predicted"/>
<evidence type="ECO:0000313" key="2">
    <source>
        <dbReference type="Proteomes" id="UP001501727"/>
    </source>
</evidence>
<comment type="caution">
    <text evidence="1">The sequence shown here is derived from an EMBL/GenBank/DDBJ whole genome shotgun (WGS) entry which is preliminary data.</text>
</comment>
<protein>
    <submittedName>
        <fullName evidence="1">Uncharacterized protein</fullName>
    </submittedName>
</protein>
<reference evidence="2" key="1">
    <citation type="journal article" date="2019" name="Int. J. Syst. Evol. Microbiol.">
        <title>The Global Catalogue of Microorganisms (GCM) 10K type strain sequencing project: providing services to taxonomists for standard genome sequencing and annotation.</title>
        <authorList>
            <consortium name="The Broad Institute Genomics Platform"/>
            <consortium name="The Broad Institute Genome Sequencing Center for Infectious Disease"/>
            <person name="Wu L."/>
            <person name="Ma J."/>
        </authorList>
    </citation>
    <scope>NUCLEOTIDE SEQUENCE [LARGE SCALE GENOMIC DNA]</scope>
    <source>
        <strain evidence="2">JCM 16916</strain>
    </source>
</reference>
<organism evidence="1 2">
    <name type="scientific">Luteimonas lutimaris</name>
    <dbReference type="NCBI Taxonomy" id="698645"/>
    <lineage>
        <taxon>Bacteria</taxon>
        <taxon>Pseudomonadati</taxon>
        <taxon>Pseudomonadota</taxon>
        <taxon>Gammaproteobacteria</taxon>
        <taxon>Lysobacterales</taxon>
        <taxon>Lysobacteraceae</taxon>
        <taxon>Luteimonas</taxon>
    </lineage>
</organism>
<dbReference type="Proteomes" id="UP001501727">
    <property type="component" value="Unassembled WGS sequence"/>
</dbReference>
<dbReference type="RefSeq" id="WP_344758179.1">
    <property type="nucleotide sequence ID" value="NZ_BAAAZU010000001.1"/>
</dbReference>
<accession>A0ABP7M2R8</accession>
<dbReference type="EMBL" id="BAAAZU010000001">
    <property type="protein sequence ID" value="GAA3913797.1"/>
    <property type="molecule type" value="Genomic_DNA"/>
</dbReference>
<name>A0ABP7M2R8_9GAMM</name>
<evidence type="ECO:0000313" key="1">
    <source>
        <dbReference type="EMBL" id="GAA3913797.1"/>
    </source>
</evidence>
<sequence>MNPPPSGSLKARVLSDARDALAGNGYVKLLRHRWGRVLAAALAVAAAATGLAGGFDRVEKPTGIAALEPQPAGAAVDAGLYDVTVHSAWRSHRPSQKLDYVDPDSDMLYVAATVTWLDRRSMPPAGKLGQDLVWLAGEAGAPGDPRMATSVERVGGAQLTLQPGMPTQAVLSWRLSPRDPPVPALLRVAVMGYTFSPSTWLTQKEGWVRAAPAGLWEIAVEDRRPGELTAVEAGR</sequence>
<gene>
    <name evidence="1" type="ORF">GCM10022229_03320</name>
</gene>